<dbReference type="Pfam" id="PF00023">
    <property type="entry name" value="Ank"/>
    <property type="match status" value="1"/>
</dbReference>
<feature type="repeat" description="ANK" evidence="3">
    <location>
        <begin position="133"/>
        <end position="165"/>
    </location>
</feature>
<dbReference type="PROSITE" id="PS50088">
    <property type="entry name" value="ANK_REPEAT"/>
    <property type="match status" value="1"/>
</dbReference>
<protein>
    <recommendedName>
        <fullName evidence="7">Ankyrin repeat-containing domain protein</fullName>
    </recommendedName>
</protein>
<dbReference type="SMART" id="SM00248">
    <property type="entry name" value="ANK"/>
    <property type="match status" value="3"/>
</dbReference>
<feature type="compositionally biased region" description="Pro residues" evidence="4">
    <location>
        <begin position="289"/>
        <end position="299"/>
    </location>
</feature>
<feature type="compositionally biased region" description="Polar residues" evidence="4">
    <location>
        <begin position="329"/>
        <end position="342"/>
    </location>
</feature>
<keyword evidence="2 3" id="KW-0040">ANK repeat</keyword>
<accession>A0A1X2IYV3</accession>
<feature type="region of interest" description="Disordered" evidence="4">
    <location>
        <begin position="329"/>
        <end position="362"/>
    </location>
</feature>
<evidence type="ECO:0000256" key="3">
    <source>
        <dbReference type="PROSITE-ProRule" id="PRU00023"/>
    </source>
</evidence>
<comment type="caution">
    <text evidence="5">The sequence shown here is derived from an EMBL/GenBank/DDBJ whole genome shotgun (WGS) entry which is preliminary data.</text>
</comment>
<keyword evidence="6" id="KW-1185">Reference proteome</keyword>
<feature type="compositionally biased region" description="Polar residues" evidence="4">
    <location>
        <begin position="375"/>
        <end position="390"/>
    </location>
</feature>
<dbReference type="InterPro" id="IPR036770">
    <property type="entry name" value="Ankyrin_rpt-contain_sf"/>
</dbReference>
<feature type="region of interest" description="Disordered" evidence="4">
    <location>
        <begin position="241"/>
        <end position="311"/>
    </location>
</feature>
<dbReference type="Gene3D" id="1.25.40.20">
    <property type="entry name" value="Ankyrin repeat-containing domain"/>
    <property type="match status" value="2"/>
</dbReference>
<feature type="compositionally biased region" description="Low complexity" evidence="4">
    <location>
        <begin position="250"/>
        <end position="275"/>
    </location>
</feature>
<dbReference type="AlphaFoldDB" id="A0A1X2IYV3"/>
<keyword evidence="1" id="KW-0677">Repeat</keyword>
<evidence type="ECO:0008006" key="7">
    <source>
        <dbReference type="Google" id="ProtNLM"/>
    </source>
</evidence>
<feature type="region of interest" description="Disordered" evidence="4">
    <location>
        <begin position="197"/>
        <end position="216"/>
    </location>
</feature>
<feature type="region of interest" description="Disordered" evidence="4">
    <location>
        <begin position="375"/>
        <end position="395"/>
    </location>
</feature>
<dbReference type="OrthoDB" id="428895at2759"/>
<dbReference type="EMBL" id="MCGE01000002">
    <property type="protein sequence ID" value="ORZ24504.1"/>
    <property type="molecule type" value="Genomic_DNA"/>
</dbReference>
<dbReference type="PROSITE" id="PS50297">
    <property type="entry name" value="ANK_REP_REGION"/>
    <property type="match status" value="1"/>
</dbReference>
<evidence type="ECO:0000313" key="5">
    <source>
        <dbReference type="EMBL" id="ORZ24504.1"/>
    </source>
</evidence>
<organism evidence="5 6">
    <name type="scientific">Absidia repens</name>
    <dbReference type="NCBI Taxonomy" id="90262"/>
    <lineage>
        <taxon>Eukaryota</taxon>
        <taxon>Fungi</taxon>
        <taxon>Fungi incertae sedis</taxon>
        <taxon>Mucoromycota</taxon>
        <taxon>Mucoromycotina</taxon>
        <taxon>Mucoromycetes</taxon>
        <taxon>Mucorales</taxon>
        <taxon>Cunninghamellaceae</taxon>
        <taxon>Absidia</taxon>
    </lineage>
</organism>
<gene>
    <name evidence="5" type="ORF">BCR42DRAFT_91815</name>
</gene>
<reference evidence="5 6" key="1">
    <citation type="submission" date="2016-07" db="EMBL/GenBank/DDBJ databases">
        <title>Pervasive Adenine N6-methylation of Active Genes in Fungi.</title>
        <authorList>
            <consortium name="DOE Joint Genome Institute"/>
            <person name="Mondo S.J."/>
            <person name="Dannebaum R.O."/>
            <person name="Kuo R.C."/>
            <person name="Labutti K."/>
            <person name="Haridas S."/>
            <person name="Kuo A."/>
            <person name="Salamov A."/>
            <person name="Ahrendt S.R."/>
            <person name="Lipzen A."/>
            <person name="Sullivan W."/>
            <person name="Andreopoulos W.B."/>
            <person name="Clum A."/>
            <person name="Lindquist E."/>
            <person name="Daum C."/>
            <person name="Ramamoorthy G.K."/>
            <person name="Gryganskyi A."/>
            <person name="Culley D."/>
            <person name="Magnuson J.K."/>
            <person name="James T.Y."/>
            <person name="O'Malley M.A."/>
            <person name="Stajich J.E."/>
            <person name="Spatafora J.W."/>
            <person name="Visel A."/>
            <person name="Grigoriev I.V."/>
        </authorList>
    </citation>
    <scope>NUCLEOTIDE SEQUENCE [LARGE SCALE GENOMIC DNA]</scope>
    <source>
        <strain evidence="5 6">NRRL 1336</strain>
    </source>
</reference>
<dbReference type="Proteomes" id="UP000193560">
    <property type="component" value="Unassembled WGS sequence"/>
</dbReference>
<evidence type="ECO:0000256" key="2">
    <source>
        <dbReference type="ARBA" id="ARBA00023043"/>
    </source>
</evidence>
<evidence type="ECO:0000256" key="1">
    <source>
        <dbReference type="ARBA" id="ARBA00022737"/>
    </source>
</evidence>
<dbReference type="SUPFAM" id="SSF48403">
    <property type="entry name" value="Ankyrin repeat"/>
    <property type="match status" value="2"/>
</dbReference>
<dbReference type="STRING" id="90262.A0A1X2IYV3"/>
<sequence>MNSSKKDELYHSPTKLWRQLQTIIRTNNDQDFERLCGDDYAPHVARALLSHCLPNDATMASASNKYRILQLNITTQLQHDAQQLFGGSGRDLNALQMALFLQHETIARSILAFLQHYASPADLEHFVNHTWGHGNSSLHLASFLGMENLVRLLLECGADTTHRNTRQYGPLDGCTKSVCIQLLQPFYSPASTTIKHQQRPLTTFKESPTSSPLVRNDLPQSSILLKKAVQRSMVTLSKNDSLAKPPLHFSTSTSSNSSYSSLSSLNEPLSPSPSNQMTSYYGAQRYWISPPPTPSSPKPPKSHSPQYAYHDDDGTITRRIKMLPNLQNHMNQPTLNSYQNLRSPLPSPPPSVSYDQDVDENSDGNTTTVFSATNSKTHCRTSTIRSSSASPRHRPKSVRFSPEWILLDACMRGDIEDLMDLIRQQQRQSQPVSVLLQEWQDRQTTPIISLALLYQQEPMAKCLLSLGADVNATDPDGWAPLHYAATLHLWSTLVELAHHPGVCLDARTKNGLRVYDCPHAMADRRRCKTLIDRAKKRWQ</sequence>
<evidence type="ECO:0000256" key="4">
    <source>
        <dbReference type="SAM" id="MobiDB-lite"/>
    </source>
</evidence>
<dbReference type="PANTHER" id="PTHR24171">
    <property type="entry name" value="ANKYRIN REPEAT DOMAIN-CONTAINING PROTEIN 39-RELATED"/>
    <property type="match status" value="1"/>
</dbReference>
<name>A0A1X2IYV3_9FUNG</name>
<dbReference type="InterPro" id="IPR002110">
    <property type="entry name" value="Ankyrin_rpt"/>
</dbReference>
<proteinExistence type="predicted"/>
<evidence type="ECO:0000313" key="6">
    <source>
        <dbReference type="Proteomes" id="UP000193560"/>
    </source>
</evidence>